<dbReference type="AlphaFoldDB" id="A0A0A9H2R5"/>
<accession>A0A0A9H2R5</accession>
<sequence>MRRLPSGRGQREPSSPCSVAHLAAARVVTTEKKPARCHRELW</sequence>
<evidence type="ECO:0000313" key="1">
    <source>
        <dbReference type="EMBL" id="JAE29101.1"/>
    </source>
</evidence>
<organism evidence="1">
    <name type="scientific">Arundo donax</name>
    <name type="common">Giant reed</name>
    <name type="synonym">Donax arundinaceus</name>
    <dbReference type="NCBI Taxonomy" id="35708"/>
    <lineage>
        <taxon>Eukaryota</taxon>
        <taxon>Viridiplantae</taxon>
        <taxon>Streptophyta</taxon>
        <taxon>Embryophyta</taxon>
        <taxon>Tracheophyta</taxon>
        <taxon>Spermatophyta</taxon>
        <taxon>Magnoliopsida</taxon>
        <taxon>Liliopsida</taxon>
        <taxon>Poales</taxon>
        <taxon>Poaceae</taxon>
        <taxon>PACMAD clade</taxon>
        <taxon>Arundinoideae</taxon>
        <taxon>Arundineae</taxon>
        <taxon>Arundo</taxon>
    </lineage>
</organism>
<proteinExistence type="predicted"/>
<reference evidence="1" key="2">
    <citation type="journal article" date="2015" name="Data Brief">
        <title>Shoot transcriptome of the giant reed, Arundo donax.</title>
        <authorList>
            <person name="Barrero R.A."/>
            <person name="Guerrero F.D."/>
            <person name="Moolhuijzen P."/>
            <person name="Goolsby J.A."/>
            <person name="Tidwell J."/>
            <person name="Bellgard S.E."/>
            <person name="Bellgard M.I."/>
        </authorList>
    </citation>
    <scope>NUCLEOTIDE SEQUENCE</scope>
    <source>
        <tissue evidence="1">Shoot tissue taken approximately 20 cm above the soil surface</tissue>
    </source>
</reference>
<protein>
    <submittedName>
        <fullName evidence="1">Uncharacterized protein</fullName>
    </submittedName>
</protein>
<reference evidence="1" key="1">
    <citation type="submission" date="2014-09" db="EMBL/GenBank/DDBJ databases">
        <authorList>
            <person name="Magalhaes I.L.F."/>
            <person name="Oliveira U."/>
            <person name="Santos F.R."/>
            <person name="Vidigal T.H.D.A."/>
            <person name="Brescovit A.D."/>
            <person name="Santos A.J."/>
        </authorList>
    </citation>
    <scope>NUCLEOTIDE SEQUENCE</scope>
    <source>
        <tissue evidence="1">Shoot tissue taken approximately 20 cm above the soil surface</tissue>
    </source>
</reference>
<name>A0A0A9H2R5_ARUDO</name>
<dbReference type="EMBL" id="GBRH01168795">
    <property type="protein sequence ID" value="JAE29101.1"/>
    <property type="molecule type" value="Transcribed_RNA"/>
</dbReference>